<reference evidence="23" key="2">
    <citation type="submission" date="2021-01" db="UniProtKB">
        <authorList>
            <consortium name="EnsemblMetazoa"/>
        </authorList>
    </citation>
    <scope>IDENTIFICATION</scope>
</reference>
<dbReference type="RefSeq" id="XP_030854959.1">
    <property type="nucleotide sequence ID" value="XM_030999099.1"/>
</dbReference>
<dbReference type="Gene3D" id="3.50.30.30">
    <property type="match status" value="1"/>
</dbReference>
<evidence type="ECO:0000256" key="2">
    <source>
        <dbReference type="ARBA" id="ARBA00004401"/>
    </source>
</evidence>
<evidence type="ECO:0000256" key="6">
    <source>
        <dbReference type="ARBA" id="ARBA00022670"/>
    </source>
</evidence>
<feature type="transmembrane region" description="Helical" evidence="19">
    <location>
        <begin position="7"/>
        <end position="31"/>
    </location>
</feature>
<dbReference type="InterPro" id="IPR039373">
    <property type="entry name" value="Peptidase_M28B"/>
</dbReference>
<keyword evidence="5" id="KW-1003">Cell membrane</keyword>
<evidence type="ECO:0000256" key="4">
    <source>
        <dbReference type="ARBA" id="ARBA00011738"/>
    </source>
</evidence>
<keyword evidence="12 19" id="KW-1133">Transmembrane helix</keyword>
<evidence type="ECO:0000313" key="23">
    <source>
        <dbReference type="EnsemblMetazoa" id="XP_030854959"/>
    </source>
</evidence>
<dbReference type="SUPFAM" id="SSF47672">
    <property type="entry name" value="Transferrin receptor-like dimerisation domain"/>
    <property type="match status" value="1"/>
</dbReference>
<evidence type="ECO:0000256" key="15">
    <source>
        <dbReference type="ARBA" id="ARBA00023136"/>
    </source>
</evidence>
<dbReference type="SUPFAM" id="SSF53187">
    <property type="entry name" value="Zn-dependent exopeptidases"/>
    <property type="match status" value="1"/>
</dbReference>
<dbReference type="Pfam" id="PF04253">
    <property type="entry name" value="TFR_dimer"/>
    <property type="match status" value="1"/>
</dbReference>
<comment type="similarity">
    <text evidence="3">Belongs to the peptidase M28 family. M28B subfamily.</text>
</comment>
<dbReference type="OMA" id="LWNVIGT"/>
<dbReference type="AlphaFoldDB" id="A0A7M7PPL3"/>
<reference evidence="24" key="1">
    <citation type="submission" date="2015-02" db="EMBL/GenBank/DDBJ databases">
        <title>Genome sequencing for Strongylocentrotus purpuratus.</title>
        <authorList>
            <person name="Murali S."/>
            <person name="Liu Y."/>
            <person name="Vee V."/>
            <person name="English A."/>
            <person name="Wang M."/>
            <person name="Skinner E."/>
            <person name="Han Y."/>
            <person name="Muzny D.M."/>
            <person name="Worley K.C."/>
            <person name="Gibbs R.A."/>
        </authorList>
    </citation>
    <scope>NUCLEOTIDE SEQUENCE</scope>
</reference>
<dbReference type="FunFam" id="3.50.30.30:FF:000002">
    <property type="entry name" value="N-acetylated-alpha-linked acidic dipeptidase 2"/>
    <property type="match status" value="1"/>
</dbReference>
<dbReference type="InterPro" id="IPR007484">
    <property type="entry name" value="Peptidase_M28"/>
</dbReference>
<dbReference type="EnsemblMetazoa" id="XM_030999099">
    <property type="protein sequence ID" value="XP_030854959"/>
    <property type="gene ID" value="LOC594763"/>
</dbReference>
<keyword evidence="15 19" id="KW-0472">Membrane</keyword>
<evidence type="ECO:0000256" key="8">
    <source>
        <dbReference type="ARBA" id="ARBA00022723"/>
    </source>
</evidence>
<dbReference type="GO" id="GO:0004181">
    <property type="term" value="F:metallocarboxypeptidase activity"/>
    <property type="evidence" value="ECO:0007669"/>
    <property type="project" value="UniProtKB-EC"/>
</dbReference>
<evidence type="ECO:0000256" key="1">
    <source>
        <dbReference type="ARBA" id="ARBA00001947"/>
    </source>
</evidence>
<keyword evidence="8" id="KW-0479">Metal-binding</keyword>
<dbReference type="Pfam" id="PF04389">
    <property type="entry name" value="Peptidase_M28"/>
    <property type="match status" value="1"/>
</dbReference>
<dbReference type="EC" id="3.4.17.21" evidence="18"/>
<dbReference type="InterPro" id="IPR007365">
    <property type="entry name" value="TFR-like_dimer_dom"/>
</dbReference>
<name>A0A7M7PPL3_STRPU</name>
<evidence type="ECO:0000256" key="16">
    <source>
        <dbReference type="ARBA" id="ARBA00023180"/>
    </source>
</evidence>
<protein>
    <recommendedName>
        <fullName evidence="18">glutamate carboxypeptidase II</fullName>
        <ecNumber evidence="18">3.4.17.21</ecNumber>
    </recommendedName>
</protein>
<evidence type="ECO:0000259" key="20">
    <source>
        <dbReference type="Pfam" id="PF02225"/>
    </source>
</evidence>
<dbReference type="PANTHER" id="PTHR10404">
    <property type="entry name" value="N-ACETYLATED-ALPHA-LINKED ACIDIC DIPEPTIDASE"/>
    <property type="match status" value="1"/>
</dbReference>
<accession>A0A7M7PPL3</accession>
<evidence type="ECO:0000259" key="22">
    <source>
        <dbReference type="Pfam" id="PF04389"/>
    </source>
</evidence>
<dbReference type="GeneID" id="594763"/>
<evidence type="ECO:0000256" key="5">
    <source>
        <dbReference type="ARBA" id="ARBA00022475"/>
    </source>
</evidence>
<dbReference type="PANTHER" id="PTHR10404:SF78">
    <property type="entry name" value="N-ACETYLATED ALPHA-LINKED ACIDIC DIPEPTIDASE 2"/>
    <property type="match status" value="1"/>
</dbReference>
<dbReference type="KEGG" id="spu:594763"/>
<organism evidence="23 24">
    <name type="scientific">Strongylocentrotus purpuratus</name>
    <name type="common">Purple sea urchin</name>
    <dbReference type="NCBI Taxonomy" id="7668"/>
    <lineage>
        <taxon>Eukaryota</taxon>
        <taxon>Metazoa</taxon>
        <taxon>Echinodermata</taxon>
        <taxon>Eleutherozoa</taxon>
        <taxon>Echinozoa</taxon>
        <taxon>Echinoidea</taxon>
        <taxon>Euechinoidea</taxon>
        <taxon>Echinacea</taxon>
        <taxon>Camarodonta</taxon>
        <taxon>Echinidea</taxon>
        <taxon>Strongylocentrotidae</taxon>
        <taxon>Strongylocentrotus</taxon>
    </lineage>
</organism>
<dbReference type="Proteomes" id="UP000007110">
    <property type="component" value="Unassembled WGS sequence"/>
</dbReference>
<keyword evidence="13" id="KW-0224">Dipeptidase</keyword>
<proteinExistence type="inferred from homology"/>
<feature type="domain" description="Transferrin receptor-like dimerisation" evidence="21">
    <location>
        <begin position="615"/>
        <end position="733"/>
    </location>
</feature>
<evidence type="ECO:0000256" key="13">
    <source>
        <dbReference type="ARBA" id="ARBA00022997"/>
    </source>
</evidence>
<dbReference type="InParanoid" id="A0A7M7PPL3"/>
<evidence type="ECO:0000256" key="14">
    <source>
        <dbReference type="ARBA" id="ARBA00023049"/>
    </source>
</evidence>
<keyword evidence="7 19" id="KW-0812">Transmembrane</keyword>
<keyword evidence="24" id="KW-1185">Reference proteome</keyword>
<evidence type="ECO:0000256" key="7">
    <source>
        <dbReference type="ARBA" id="ARBA00022692"/>
    </source>
</evidence>
<comment type="subunit">
    <text evidence="4">Homodimer.</text>
</comment>
<dbReference type="GO" id="GO:0006508">
    <property type="term" value="P:proteolysis"/>
    <property type="evidence" value="ECO:0007669"/>
    <property type="project" value="UniProtKB-KW"/>
</dbReference>
<keyword evidence="10" id="KW-0862">Zinc</keyword>
<evidence type="ECO:0000313" key="24">
    <source>
        <dbReference type="Proteomes" id="UP000007110"/>
    </source>
</evidence>
<evidence type="ECO:0000256" key="3">
    <source>
        <dbReference type="ARBA" id="ARBA00005634"/>
    </source>
</evidence>
<evidence type="ECO:0000256" key="11">
    <source>
        <dbReference type="ARBA" id="ARBA00022968"/>
    </source>
</evidence>
<evidence type="ECO:0000256" key="12">
    <source>
        <dbReference type="ARBA" id="ARBA00022989"/>
    </source>
</evidence>
<dbReference type="GO" id="GO:0005886">
    <property type="term" value="C:plasma membrane"/>
    <property type="evidence" value="ECO:0007669"/>
    <property type="project" value="UniProtKB-SubCell"/>
</dbReference>
<dbReference type="CDD" id="cd02121">
    <property type="entry name" value="PA_GCPII_like"/>
    <property type="match status" value="1"/>
</dbReference>
<feature type="domain" description="Peptidase M28" evidence="22">
    <location>
        <begin position="349"/>
        <end position="550"/>
    </location>
</feature>
<evidence type="ECO:0000256" key="18">
    <source>
        <dbReference type="ARBA" id="ARBA00066561"/>
    </source>
</evidence>
<dbReference type="OrthoDB" id="5841748at2759"/>
<evidence type="ECO:0000256" key="10">
    <source>
        <dbReference type="ARBA" id="ARBA00022833"/>
    </source>
</evidence>
<dbReference type="Gene3D" id="3.40.630.10">
    <property type="entry name" value="Zn peptidases"/>
    <property type="match status" value="1"/>
</dbReference>
<dbReference type="FunFam" id="3.40.630.10:FF:000089">
    <property type="entry name" value="N-acetylated alpha-linked acidic dipeptidase like 1"/>
    <property type="match status" value="1"/>
</dbReference>
<dbReference type="FunFam" id="1.20.930.40:FF:000001">
    <property type="entry name" value="N-acetylated-alpha-linked acidic dipeptidase 2"/>
    <property type="match status" value="1"/>
</dbReference>
<dbReference type="GO" id="GO:0004180">
    <property type="term" value="F:carboxypeptidase activity"/>
    <property type="evidence" value="ECO:0000318"/>
    <property type="project" value="GO_Central"/>
</dbReference>
<sequence length="738" mass="81816">MKPQSRVFIFGLIVVGAAMLAIGILIGQFGIPDGSCSASSSPSTNTPSENETISVLMIEECQAENIEEHVRQLSSRPHLAGTPAEKENAEMLVSLWTEYGLDSVRLLPYDVLLAYPDPDNPNKVMITDNGVAVFTSALTEAVLRPEDNNTDVVPPFNAYSAQGEPEGPLVYVNYGTADDFDWLAKNRPDININGSIVIVKYGNNFRGQKVLHAQLAGAIGVIMYSDPNDYARDGSEAVYQNDWWLPDTGVQRGTVKVGSPGDPITPGYPAKPYMYRLNASDPSLPTIPVHPISYGDAQQLLSELGGDEVQNAWKGGLNITYRYGPGFTDPNRKVKMSIQTSREIRTIYNVIGVINGAVEPDRYVLLGNHRDAWVYGAVDPSSGTGILMETTRVYSQMLKIGWRPRRSVMFCSWGAEEYGLVGSTEFVEEYQKILGERAVAYINIDSAVVGNFTFGARATPLLQQAVWDAAKKVPDGETQERSAYDVWLERVPDPRTGTPFTAGIGSGSDYAPFMHRIGVPSTDLLYVYDFIRLGLSSYPVYHSVYETFYYVKNFLDRNFWRHLTVARVYLELSRDLADSVILPFGCADYAAKLQQAAQGLERNFGVKLTQNGVVLDDMKSALDNFTESAQNFEMEVSDIDLNDAYAVRRVNDQMMQLERAFIDPAGLPDRQWLRHVIFAPSSVDTYSGAEFPAVVDALYLIDDDPDQETRWNNVRKQLAILTFTIQSAASTLNDVTQL</sequence>
<dbReference type="Gene3D" id="1.20.930.40">
    <property type="entry name" value="Transferrin receptor-like, dimerisation domain"/>
    <property type="match status" value="1"/>
</dbReference>
<evidence type="ECO:0000256" key="9">
    <source>
        <dbReference type="ARBA" id="ARBA00022801"/>
    </source>
</evidence>
<keyword evidence="9" id="KW-0378">Hydrolase</keyword>
<evidence type="ECO:0000256" key="19">
    <source>
        <dbReference type="SAM" id="Phobius"/>
    </source>
</evidence>
<comment type="catalytic activity">
    <reaction evidence="17">
        <text>Release of an unsubstituted, C-terminal glutamyl residue, typically from Ac-Asp-Glu or folylpoly-gamma-glutamates.</text>
        <dbReference type="EC" id="3.4.17.21"/>
    </reaction>
</comment>
<keyword evidence="6" id="KW-0645">Protease</keyword>
<keyword evidence="16" id="KW-0325">Glycoprotein</keyword>
<comment type="subcellular location">
    <subcellularLocation>
        <location evidence="2">Cell membrane</location>
        <topology evidence="2">Single-pass type II membrane protein</topology>
    </subcellularLocation>
</comment>
<comment type="cofactor">
    <cofactor evidence="1">
        <name>Zn(2+)</name>
        <dbReference type="ChEBI" id="CHEBI:29105"/>
    </cofactor>
</comment>
<keyword evidence="14" id="KW-0482">Metalloprotease</keyword>
<dbReference type="InterPro" id="IPR036757">
    <property type="entry name" value="TFR-like_dimer_dom_sf"/>
</dbReference>
<dbReference type="InterPro" id="IPR046450">
    <property type="entry name" value="PA_dom_sf"/>
</dbReference>
<feature type="domain" description="PA" evidence="20">
    <location>
        <begin position="166"/>
        <end position="255"/>
    </location>
</feature>
<evidence type="ECO:0000259" key="21">
    <source>
        <dbReference type="Pfam" id="PF04253"/>
    </source>
</evidence>
<dbReference type="InterPro" id="IPR003137">
    <property type="entry name" value="PA_domain"/>
</dbReference>
<dbReference type="GO" id="GO:0046872">
    <property type="term" value="F:metal ion binding"/>
    <property type="evidence" value="ECO:0007669"/>
    <property type="project" value="UniProtKB-KW"/>
</dbReference>
<keyword evidence="11" id="KW-0735">Signal-anchor</keyword>
<evidence type="ECO:0000256" key="17">
    <source>
        <dbReference type="ARBA" id="ARBA00052003"/>
    </source>
</evidence>
<dbReference type="Pfam" id="PF02225">
    <property type="entry name" value="PA"/>
    <property type="match status" value="1"/>
</dbReference>
<dbReference type="CDD" id="cd08022">
    <property type="entry name" value="M28_PSMA_like"/>
    <property type="match status" value="1"/>
</dbReference>
<dbReference type="SUPFAM" id="SSF52025">
    <property type="entry name" value="PA domain"/>
    <property type="match status" value="1"/>
</dbReference>
<dbReference type="GO" id="GO:0016805">
    <property type="term" value="F:dipeptidase activity"/>
    <property type="evidence" value="ECO:0007669"/>
    <property type="project" value="UniProtKB-KW"/>
</dbReference>